<dbReference type="Proteomes" id="UP000178720">
    <property type="component" value="Unassembled WGS sequence"/>
</dbReference>
<feature type="domain" description="DUF5678" evidence="1">
    <location>
        <begin position="9"/>
        <end position="56"/>
    </location>
</feature>
<evidence type="ECO:0000313" key="3">
    <source>
        <dbReference type="Proteomes" id="UP000178720"/>
    </source>
</evidence>
<dbReference type="Pfam" id="PF18929">
    <property type="entry name" value="DUF5678"/>
    <property type="match status" value="1"/>
</dbReference>
<protein>
    <recommendedName>
        <fullName evidence="1">DUF5678 domain-containing protein</fullName>
    </recommendedName>
</protein>
<evidence type="ECO:0000259" key="1">
    <source>
        <dbReference type="Pfam" id="PF18929"/>
    </source>
</evidence>
<gene>
    <name evidence="2" type="ORF">A3D70_00025</name>
</gene>
<dbReference type="InterPro" id="IPR043734">
    <property type="entry name" value="DUF5678"/>
</dbReference>
<proteinExistence type="predicted"/>
<comment type="caution">
    <text evidence="2">The sequence shown here is derived from an EMBL/GenBank/DDBJ whole genome shotgun (WGS) entry which is preliminary data.</text>
</comment>
<organism evidence="2 3">
    <name type="scientific">Candidatus Adlerbacteria bacterium RIFCSPHIGHO2_02_FULL_54_18</name>
    <dbReference type="NCBI Taxonomy" id="1797241"/>
    <lineage>
        <taxon>Bacteria</taxon>
        <taxon>Candidatus Adleribacteriota</taxon>
    </lineage>
</organism>
<accession>A0A1F4Y1V2</accession>
<dbReference type="AlphaFoldDB" id="A0A1F4Y1V2"/>
<reference evidence="2 3" key="1">
    <citation type="journal article" date="2016" name="Nat. Commun.">
        <title>Thousands of microbial genomes shed light on interconnected biogeochemical processes in an aquifer system.</title>
        <authorList>
            <person name="Anantharaman K."/>
            <person name="Brown C.T."/>
            <person name="Hug L.A."/>
            <person name="Sharon I."/>
            <person name="Castelle C.J."/>
            <person name="Probst A.J."/>
            <person name="Thomas B.C."/>
            <person name="Singh A."/>
            <person name="Wilkins M.J."/>
            <person name="Karaoz U."/>
            <person name="Brodie E.L."/>
            <person name="Williams K.H."/>
            <person name="Hubbard S.S."/>
            <person name="Banfield J.F."/>
        </authorList>
    </citation>
    <scope>NUCLEOTIDE SEQUENCE [LARGE SCALE GENOMIC DNA]</scope>
</reference>
<dbReference type="EMBL" id="MEWV01000021">
    <property type="protein sequence ID" value="OGC87871.1"/>
    <property type="molecule type" value="Genomic_DNA"/>
</dbReference>
<evidence type="ECO:0000313" key="2">
    <source>
        <dbReference type="EMBL" id="OGC87871.1"/>
    </source>
</evidence>
<name>A0A1F4Y1V2_9BACT</name>
<sequence>MKSSWATLYKTHKGLWVALLDDNKTVVGKGKTIAEAKKSAEKKGHKEVFLLRVPEKSFSFVG</sequence>